<organism evidence="1 2">
    <name type="scientific">Mycoplasmopsis agassizii</name>
    <dbReference type="NCBI Taxonomy" id="33922"/>
    <lineage>
        <taxon>Bacteria</taxon>
        <taxon>Bacillati</taxon>
        <taxon>Mycoplasmatota</taxon>
        <taxon>Mycoplasmoidales</taxon>
        <taxon>Metamycoplasmataceae</taxon>
        <taxon>Mycoplasmopsis</taxon>
    </lineage>
</organism>
<comment type="caution">
    <text evidence="1">The sequence shown here is derived from an EMBL/GenBank/DDBJ whole genome shotgun (WGS) entry which is preliminary data.</text>
</comment>
<dbReference type="OrthoDB" id="9888739at2"/>
<reference evidence="2" key="1">
    <citation type="submission" date="2017-08" db="EMBL/GenBank/DDBJ databases">
        <authorList>
            <person name="Alvarez-Ponce D."/>
            <person name="Weitzman C.L."/>
            <person name="Tillett R.L."/>
            <person name="Sandmeier F.C."/>
            <person name="Tracy C.R."/>
        </authorList>
    </citation>
    <scope>NUCLEOTIDE SEQUENCE [LARGE SCALE GENOMIC DNA]</scope>
    <source>
        <strain evidence="2">723</strain>
    </source>
</reference>
<proteinExistence type="predicted"/>
<dbReference type="AlphaFoldDB" id="A0A269TKR3"/>
<evidence type="ECO:0000313" key="1">
    <source>
        <dbReference type="EMBL" id="PAK21740.1"/>
    </source>
</evidence>
<name>A0A269TKR3_9BACT</name>
<sequence length="747" mass="88574">MNKKIYIENLTYFDSGHNKKPIKKISRLETKSGEFNVLVGDEDLEILKNKNLLNKFKGSSFFIDENFNFVNLLKKPKTEIAFLEDSEIYKLADDELIINHFLSNARKTKWSWSRFLTLTKLAKNHRKLFAKKYIMVFNDLNKNISDAIALSVEFNSKHDFTRKIDPALFKGFVEKVYDIRIELLLNILNSINNYWQFYSRIKSISNKDLLVVDGQKIENYKEKLEELKKISKINRSYIAKLEEINRLKTNFQLEKKNFLFNLKISETQFIKYLKTIKNNYKVYWKIWQTESKITYLKLALIHKHFYLFLKSEMSDLMHLPGNEFNDLKVNVYEYIYEFINNNLFNLKPEDVTVEKIKKIIKEEFDFQIIKSYVSIAKSNIRNMNFEKKEFKRKLKEVKSHKVKKYEKNYIGKDLNTIEYQLTSEMIDFEWKKEFLKEKEFVYEDVNHVSKKYLTLVKKYKSEISKTNRNIQSCLYKNSELNNWFTTNEKAIKVKKLELLINEFFAIASSGKKLFRIQSKALNLRHFKQLALLENVLTATGQFAIPISDLLSTIKSLSPLKREKIAFVETSLNARPFLFVSRNYSQKFNHEEQKHIFDFIKKFIQKNNFGFILVDKTSELLKKHANNIFINYENKTIEFGDYREVIKNTIHPYSKYLIANLTVKKDSIKTGETVINSGEIPSFHSFKDNHKVFSTLDEFITWSKIDATKVINYVPKEIIHLTYGNGEKTQMVDLKNADIIEETVLVDI</sequence>
<dbReference type="NCBIfam" id="NF045976">
    <property type="entry name" value="MAG1360_fam"/>
    <property type="match status" value="1"/>
</dbReference>
<dbReference type="Gene3D" id="3.40.50.300">
    <property type="entry name" value="P-loop containing nucleotide triphosphate hydrolases"/>
    <property type="match status" value="1"/>
</dbReference>
<accession>A0A269TKR3</accession>
<gene>
    <name evidence="1" type="ORF">CJJ23_00140</name>
</gene>
<dbReference type="RefSeq" id="WP_095334398.1">
    <property type="nucleotide sequence ID" value="NZ_NQNY01000001.1"/>
</dbReference>
<evidence type="ECO:0000313" key="2">
    <source>
        <dbReference type="Proteomes" id="UP000216943"/>
    </source>
</evidence>
<dbReference type="Proteomes" id="UP000216943">
    <property type="component" value="Unassembled WGS sequence"/>
</dbReference>
<dbReference type="EMBL" id="NQNY01000001">
    <property type="protein sequence ID" value="PAK21740.1"/>
    <property type="molecule type" value="Genomic_DNA"/>
</dbReference>
<dbReference type="InterPro" id="IPR027417">
    <property type="entry name" value="P-loop_NTPase"/>
</dbReference>
<protein>
    <submittedName>
        <fullName evidence="1">Uncharacterized protein</fullName>
    </submittedName>
</protein>